<organism evidence="2 3">
    <name type="scientific">Pectinatus brassicae</name>
    <dbReference type="NCBI Taxonomy" id="862415"/>
    <lineage>
        <taxon>Bacteria</taxon>
        <taxon>Bacillati</taxon>
        <taxon>Bacillota</taxon>
        <taxon>Negativicutes</taxon>
        <taxon>Selenomonadales</taxon>
        <taxon>Selenomonadaceae</taxon>
        <taxon>Pectinatus</taxon>
    </lineage>
</organism>
<dbReference type="InterPro" id="IPR050282">
    <property type="entry name" value="Cycloisomerase_2"/>
</dbReference>
<proteinExistence type="inferred from homology"/>
<gene>
    <name evidence="2" type="ORF">HNR32_002163</name>
</gene>
<accession>A0A840UMG7</accession>
<protein>
    <submittedName>
        <fullName evidence="2">6-phosphogluconolactonase (Cycloisomerase 2 family)</fullName>
    </submittedName>
</protein>
<dbReference type="Pfam" id="PF10282">
    <property type="entry name" value="Lactonase"/>
    <property type="match status" value="1"/>
</dbReference>
<dbReference type="Gene3D" id="2.130.10.10">
    <property type="entry name" value="YVTN repeat-like/Quinoprotein amine dehydrogenase"/>
    <property type="match status" value="1"/>
</dbReference>
<name>A0A840UMG7_9FIRM</name>
<reference evidence="2 3" key="1">
    <citation type="submission" date="2020-08" db="EMBL/GenBank/DDBJ databases">
        <title>Genomic Encyclopedia of Type Strains, Phase IV (KMG-IV): sequencing the most valuable type-strain genomes for metagenomic binning, comparative biology and taxonomic classification.</title>
        <authorList>
            <person name="Goeker M."/>
        </authorList>
    </citation>
    <scope>NUCLEOTIDE SEQUENCE [LARGE SCALE GENOMIC DNA]</scope>
    <source>
        <strain evidence="2 3">DSM 24661</strain>
    </source>
</reference>
<dbReference type="InterPro" id="IPR019405">
    <property type="entry name" value="Lactonase_7-beta_prop"/>
</dbReference>
<dbReference type="GO" id="GO:0017057">
    <property type="term" value="F:6-phosphogluconolactonase activity"/>
    <property type="evidence" value="ECO:0007669"/>
    <property type="project" value="TreeGrafter"/>
</dbReference>
<dbReference type="Proteomes" id="UP000559117">
    <property type="component" value="Unassembled WGS sequence"/>
</dbReference>
<dbReference type="GO" id="GO:0016853">
    <property type="term" value="F:isomerase activity"/>
    <property type="evidence" value="ECO:0007669"/>
    <property type="project" value="UniProtKB-KW"/>
</dbReference>
<dbReference type="EMBL" id="JACHFH010000030">
    <property type="protein sequence ID" value="MBB5337007.1"/>
    <property type="molecule type" value="Genomic_DNA"/>
</dbReference>
<keyword evidence="3" id="KW-1185">Reference proteome</keyword>
<evidence type="ECO:0000313" key="3">
    <source>
        <dbReference type="Proteomes" id="UP000559117"/>
    </source>
</evidence>
<evidence type="ECO:0000256" key="1">
    <source>
        <dbReference type="ARBA" id="ARBA00005564"/>
    </source>
</evidence>
<dbReference type="PANTHER" id="PTHR30344:SF1">
    <property type="entry name" value="6-PHOSPHOGLUCONOLACTONASE"/>
    <property type="match status" value="1"/>
</dbReference>
<keyword evidence="2" id="KW-0413">Isomerase</keyword>
<dbReference type="InterPro" id="IPR015943">
    <property type="entry name" value="WD40/YVTN_repeat-like_dom_sf"/>
</dbReference>
<dbReference type="RefSeq" id="WP_183862471.1">
    <property type="nucleotide sequence ID" value="NZ_JACHFH010000030.1"/>
</dbReference>
<dbReference type="AlphaFoldDB" id="A0A840UMG7"/>
<dbReference type="SUPFAM" id="SSF75011">
    <property type="entry name" value="3-carboxy-cis,cis-mucoante lactonizing enzyme"/>
    <property type="match status" value="1"/>
</dbReference>
<evidence type="ECO:0000313" key="2">
    <source>
        <dbReference type="EMBL" id="MBB5337007.1"/>
    </source>
</evidence>
<comment type="similarity">
    <text evidence="1">Belongs to the cycloisomerase 2 family.</text>
</comment>
<comment type="caution">
    <text evidence="2">The sequence shown here is derived from an EMBL/GenBank/DDBJ whole genome shotgun (WGS) entry which is preliminary data.</text>
</comment>
<dbReference type="PANTHER" id="PTHR30344">
    <property type="entry name" value="6-PHOSPHOGLUCONOLACTONASE-RELATED"/>
    <property type="match status" value="1"/>
</dbReference>
<sequence length="319" mass="35714">MKHIGYIGTYNSNNSHGIYQFTFDDTDGKLSTPSLFYKVQDGKCVCLSNNHVIITKEGNGKAGIALLDFNANLLAEILTENTTPCYIGCHSNMVYTANFHDGCIIIYQIINSKLHLVKRLDSQKESGCHQALLWQNMLFIPYLHLDKVDIYDTTNSFQLLSSLTFPKGTGPRHCIFTSDNKRMYLVSELSNQLFYYHLQNDNFWQLQKTISFLPTVAPNSTSAAIRLSTDENYIYISTRGSDLLTIFSIKNKVPVVIQQIPSGGCHPRDFILSPCGNYLLVVNRSSNELISMSVNKSTGLITSIVNKVPVYEGIGIAIN</sequence>